<keyword evidence="3" id="KW-0804">Transcription</keyword>
<dbReference type="SUPFAM" id="SSF46689">
    <property type="entry name" value="Homeodomain-like"/>
    <property type="match status" value="1"/>
</dbReference>
<evidence type="ECO:0000256" key="1">
    <source>
        <dbReference type="ARBA" id="ARBA00023015"/>
    </source>
</evidence>
<feature type="DNA-binding region" description="H-T-H motif" evidence="4">
    <location>
        <begin position="32"/>
        <end position="51"/>
    </location>
</feature>
<dbReference type="PANTHER" id="PTHR30055:SF146">
    <property type="entry name" value="HTH-TYPE TRANSCRIPTIONAL DUAL REGULATOR CECR"/>
    <property type="match status" value="1"/>
</dbReference>
<keyword evidence="6" id="KW-0614">Plasmid</keyword>
<dbReference type="Gene3D" id="1.10.357.10">
    <property type="entry name" value="Tetracycline Repressor, domain 2"/>
    <property type="match status" value="1"/>
</dbReference>
<feature type="domain" description="HTH tetR-type" evidence="5">
    <location>
        <begin position="9"/>
        <end position="69"/>
    </location>
</feature>
<dbReference type="Proteomes" id="UP000280708">
    <property type="component" value="Plasmid pF1"/>
</dbReference>
<dbReference type="GO" id="GO:0003700">
    <property type="term" value="F:DNA-binding transcription factor activity"/>
    <property type="evidence" value="ECO:0007669"/>
    <property type="project" value="TreeGrafter"/>
</dbReference>
<evidence type="ECO:0000259" key="5">
    <source>
        <dbReference type="PROSITE" id="PS50977"/>
    </source>
</evidence>
<dbReference type="Pfam" id="PF00440">
    <property type="entry name" value="TetR_N"/>
    <property type="match status" value="1"/>
</dbReference>
<dbReference type="PANTHER" id="PTHR30055">
    <property type="entry name" value="HTH-TYPE TRANSCRIPTIONAL REGULATOR RUTR"/>
    <property type="match status" value="1"/>
</dbReference>
<geneLocation type="plasmid" evidence="7">
    <name>pf1</name>
</geneLocation>
<dbReference type="InterPro" id="IPR039536">
    <property type="entry name" value="TetR_C_Proteobacteria"/>
</dbReference>
<evidence type="ECO:0000256" key="4">
    <source>
        <dbReference type="PROSITE-ProRule" id="PRU00335"/>
    </source>
</evidence>
<organism evidence="6 7">
    <name type="scientific">Sphingobium yanoikuyae</name>
    <name type="common">Sphingomonas yanoikuyae</name>
    <dbReference type="NCBI Taxonomy" id="13690"/>
    <lineage>
        <taxon>Bacteria</taxon>
        <taxon>Pseudomonadati</taxon>
        <taxon>Pseudomonadota</taxon>
        <taxon>Alphaproteobacteria</taxon>
        <taxon>Sphingomonadales</taxon>
        <taxon>Sphingomonadaceae</taxon>
        <taxon>Sphingobium</taxon>
    </lineage>
</organism>
<dbReference type="RefSeq" id="WP_122129110.1">
    <property type="nucleotide sequence ID" value="NZ_CP033227.1"/>
</dbReference>
<reference evidence="6 7" key="1">
    <citation type="submission" date="2018-10" db="EMBL/GenBank/DDBJ databases">
        <title>Characterization and genome analysis of a novel bacterium Sphingobium yanoikuyae SJTF8 capable of degrading PAHs.</title>
        <authorList>
            <person name="Yin C."/>
            <person name="Xiong W."/>
            <person name="Liang R."/>
        </authorList>
    </citation>
    <scope>NUCLEOTIDE SEQUENCE [LARGE SCALE GENOMIC DNA]</scope>
    <source>
        <strain evidence="6 7">SJTF8</strain>
        <plasmid evidence="7">pf1</plasmid>
    </source>
</reference>
<evidence type="ECO:0000256" key="2">
    <source>
        <dbReference type="ARBA" id="ARBA00023125"/>
    </source>
</evidence>
<dbReference type="PROSITE" id="PS50977">
    <property type="entry name" value="HTH_TETR_2"/>
    <property type="match status" value="1"/>
</dbReference>
<sequence length="204" mass="22905">MAGASPREQKKRQEIVRRSAALFLEAGFSGTSMSAIAATVGGSKTTLYNHFGSKEELFEEVVHMVLTTVIKSIDDIDYRTMDCRSALTAIATTIFSAAQAEQSIEVHRLVFFEAGRNGSGSKALMKRGPEFGQRYVREALEHFVSQDELVCRDADKAARYFFSILLYHHMLYREAGMMPELSRTQIAEHVDDVIEDFLRICPVL</sequence>
<dbReference type="SUPFAM" id="SSF48498">
    <property type="entry name" value="Tetracyclin repressor-like, C-terminal domain"/>
    <property type="match status" value="1"/>
</dbReference>
<dbReference type="GO" id="GO:0000976">
    <property type="term" value="F:transcription cis-regulatory region binding"/>
    <property type="evidence" value="ECO:0007669"/>
    <property type="project" value="TreeGrafter"/>
</dbReference>
<dbReference type="InterPro" id="IPR036271">
    <property type="entry name" value="Tet_transcr_reg_TetR-rel_C_sf"/>
</dbReference>
<dbReference type="Pfam" id="PF14246">
    <property type="entry name" value="TetR_C_7"/>
    <property type="match status" value="1"/>
</dbReference>
<keyword evidence="1" id="KW-0805">Transcription regulation</keyword>
<dbReference type="InterPro" id="IPR009057">
    <property type="entry name" value="Homeodomain-like_sf"/>
</dbReference>
<dbReference type="FunFam" id="1.10.10.60:FF:000141">
    <property type="entry name" value="TetR family transcriptional regulator"/>
    <property type="match status" value="1"/>
</dbReference>
<evidence type="ECO:0000313" key="6">
    <source>
        <dbReference type="EMBL" id="AYO75643.1"/>
    </source>
</evidence>
<dbReference type="PRINTS" id="PR00455">
    <property type="entry name" value="HTHTETR"/>
</dbReference>
<dbReference type="EMBL" id="CP033227">
    <property type="protein sequence ID" value="AYO75643.1"/>
    <property type="molecule type" value="Genomic_DNA"/>
</dbReference>
<keyword evidence="2 4" id="KW-0238">DNA-binding</keyword>
<dbReference type="AlphaFoldDB" id="A0A3G2UL02"/>
<evidence type="ECO:0000313" key="7">
    <source>
        <dbReference type="Proteomes" id="UP000280708"/>
    </source>
</evidence>
<evidence type="ECO:0000256" key="3">
    <source>
        <dbReference type="ARBA" id="ARBA00023163"/>
    </source>
</evidence>
<dbReference type="InterPro" id="IPR050109">
    <property type="entry name" value="HTH-type_TetR-like_transc_reg"/>
</dbReference>
<gene>
    <name evidence="6" type="ORF">EBF16_01215</name>
</gene>
<accession>A0A3G2UL02</accession>
<proteinExistence type="predicted"/>
<dbReference type="InterPro" id="IPR001647">
    <property type="entry name" value="HTH_TetR"/>
</dbReference>
<protein>
    <submittedName>
        <fullName evidence="6">TetR/AcrR family transcriptional regulator</fullName>
    </submittedName>
</protein>
<name>A0A3G2UL02_SPHYA</name>